<dbReference type="HOGENOM" id="CLU_011924_0_0_1"/>
<reference evidence="5" key="2">
    <citation type="submission" date="2013-12" db="EMBL/GenBank/DDBJ databases">
        <authorList>
            <person name="Yu Y."/>
            <person name="Lee S."/>
            <person name="de Baynast K."/>
            <person name="Wissotski M."/>
            <person name="Liu L."/>
            <person name="Talag J."/>
            <person name="Goicoechea J."/>
            <person name="Angelova A."/>
            <person name="Jetty R."/>
            <person name="Kudrna D."/>
            <person name="Golser W."/>
            <person name="Rivera L."/>
            <person name="Zhang J."/>
            <person name="Wing R."/>
        </authorList>
    </citation>
    <scope>NUCLEOTIDE SEQUENCE</scope>
</reference>
<dbReference type="PROSITE" id="PS50985">
    <property type="entry name" value="GRAS"/>
    <property type="match status" value="1"/>
</dbReference>
<evidence type="ECO:0000313" key="4">
    <source>
        <dbReference type="EnsemblPlants" id="LPERR05G09260.1"/>
    </source>
</evidence>
<evidence type="ECO:0000256" key="1">
    <source>
        <dbReference type="ARBA" id="ARBA00023015"/>
    </source>
</evidence>
<keyword evidence="2" id="KW-0804">Transcription</keyword>
<dbReference type="Gramene" id="LPERR05G09260.1">
    <property type="protein sequence ID" value="LPERR05G09260.1"/>
    <property type="gene ID" value="LPERR05G09260"/>
</dbReference>
<evidence type="ECO:0000313" key="5">
    <source>
        <dbReference type="Proteomes" id="UP000032180"/>
    </source>
</evidence>
<protein>
    <submittedName>
        <fullName evidence="4">Uncharacterized protein</fullName>
    </submittedName>
</protein>
<evidence type="ECO:0000256" key="2">
    <source>
        <dbReference type="ARBA" id="ARBA00023163"/>
    </source>
</evidence>
<accession>A0A0D9WF39</accession>
<sequence>MEKGSSSSASANANNLTLGQAMDMPVKTIQLFGTHLHIPATSTATATAPAAANTGSATALSLNAFAGLTQGQGNLSLSLQPAGVLAPTMAPPTMLEPLAMGPAAPVAQNTALATVANAPAWQRNNLAAERATVLVRHLRRCAEALVMARSVDVDAELTSIMRLASPDGDAVQRMAAAFAAALARVAISPWRGVSAALFATDGRDDGTAVALEAAVARQNFLKVCPLLRLAAVAANELIIEATKDDKLIHIVDLGGVNPGQWVELMVAFTSRYQGRPSVRLTVVIKEPGQSYSQAATILTGEATRLGLPFELHVVDSSLDELKLDTLGVRSDHALIVISTLQLHRLGTGTSYMAVAPGIASSLPVAMSSSTVDNLLSGLHRLSPSLFIVTENEANHFWPRFRERFTSALGYYEQLFRSMEEASVLCQPAERKAVERHILKEEIKDIIACENGPRWTRHEQSGMWIGRIDAAGFELWPMGIILAAGRIRSVASQQYGGSHRYGVTEGNGWLILNRMNKPIFCVSAWRSK</sequence>
<comment type="caution">
    <text evidence="3">Lacks conserved residue(s) required for the propagation of feature annotation.</text>
</comment>
<dbReference type="EnsemblPlants" id="LPERR05G09260.1">
    <property type="protein sequence ID" value="LPERR05G09260.1"/>
    <property type="gene ID" value="LPERR05G09260"/>
</dbReference>
<dbReference type="AlphaFoldDB" id="A0A0D9WF39"/>
<organism evidence="4 5">
    <name type="scientific">Leersia perrieri</name>
    <dbReference type="NCBI Taxonomy" id="77586"/>
    <lineage>
        <taxon>Eukaryota</taxon>
        <taxon>Viridiplantae</taxon>
        <taxon>Streptophyta</taxon>
        <taxon>Embryophyta</taxon>
        <taxon>Tracheophyta</taxon>
        <taxon>Spermatophyta</taxon>
        <taxon>Magnoliopsida</taxon>
        <taxon>Liliopsida</taxon>
        <taxon>Poales</taxon>
        <taxon>Poaceae</taxon>
        <taxon>BOP clade</taxon>
        <taxon>Oryzoideae</taxon>
        <taxon>Oryzeae</taxon>
        <taxon>Oryzinae</taxon>
        <taxon>Leersia</taxon>
    </lineage>
</organism>
<dbReference type="Pfam" id="PF03514">
    <property type="entry name" value="GRAS"/>
    <property type="match status" value="1"/>
</dbReference>
<dbReference type="InterPro" id="IPR005202">
    <property type="entry name" value="TF_GRAS"/>
</dbReference>
<reference evidence="4 5" key="1">
    <citation type="submission" date="2012-08" db="EMBL/GenBank/DDBJ databases">
        <title>Oryza genome evolution.</title>
        <authorList>
            <person name="Wing R.A."/>
        </authorList>
    </citation>
    <scope>NUCLEOTIDE SEQUENCE</scope>
</reference>
<feature type="short sequence motif" description="VHIID" evidence="3">
    <location>
        <begin position="248"/>
        <end position="252"/>
    </location>
</feature>
<keyword evidence="1" id="KW-0805">Transcription regulation</keyword>
<feature type="region of interest" description="SAW" evidence="3">
    <location>
        <begin position="447"/>
        <end position="525"/>
    </location>
</feature>
<feature type="region of interest" description="VHIID" evidence="3">
    <location>
        <begin position="217"/>
        <end position="282"/>
    </location>
</feature>
<proteinExistence type="inferred from homology"/>
<dbReference type="STRING" id="77586.A0A0D9WF39"/>
<keyword evidence="5" id="KW-1185">Reference proteome</keyword>
<dbReference type="PANTHER" id="PTHR31636">
    <property type="entry name" value="OSJNBA0084A10.13 PROTEIN-RELATED"/>
    <property type="match status" value="1"/>
</dbReference>
<reference evidence="4" key="3">
    <citation type="submission" date="2015-04" db="UniProtKB">
        <authorList>
            <consortium name="EnsemblPlants"/>
        </authorList>
    </citation>
    <scope>IDENTIFICATION</scope>
</reference>
<dbReference type="eggNOG" id="ENOG502QPNC">
    <property type="taxonomic scope" value="Eukaryota"/>
</dbReference>
<feature type="region of interest" description="Leucine repeat II (LRII)" evidence="3">
    <location>
        <begin position="293"/>
        <end position="325"/>
    </location>
</feature>
<name>A0A0D9WF39_9ORYZ</name>
<dbReference type="Proteomes" id="UP000032180">
    <property type="component" value="Chromosome 5"/>
</dbReference>
<comment type="similarity">
    <text evidence="3">Belongs to the GRAS family.</text>
</comment>
<evidence type="ECO:0000256" key="3">
    <source>
        <dbReference type="PROSITE-ProRule" id="PRU01191"/>
    </source>
</evidence>